<keyword evidence="2 8" id="KW-0812">Transmembrane</keyword>
<keyword evidence="3 8" id="KW-1133">Transmembrane helix</keyword>
<reference evidence="10 11" key="1">
    <citation type="submission" date="2022-07" db="EMBL/GenBank/DDBJ databases">
        <title>Photobacterium pectinilyticum sp. nov., a marine bacterium isolated from surface seawater of Qingdao offshore.</title>
        <authorList>
            <person name="Wang X."/>
        </authorList>
    </citation>
    <scope>NUCLEOTIDE SEQUENCE [LARGE SCALE GENOMIC DNA]</scope>
    <source>
        <strain evidence="10 11">ZSDE20</strain>
    </source>
</reference>
<dbReference type="PROSITE" id="PS01005">
    <property type="entry name" value="FORMATE_NITRITE_TP_1"/>
    <property type="match status" value="1"/>
</dbReference>
<evidence type="ECO:0000256" key="3">
    <source>
        <dbReference type="ARBA" id="ARBA00022989"/>
    </source>
</evidence>
<evidence type="ECO:0000313" key="10">
    <source>
        <dbReference type="EMBL" id="MCQ1057438.1"/>
    </source>
</evidence>
<dbReference type="Gene3D" id="1.20.1080.10">
    <property type="entry name" value="Glycerol uptake facilitator protein"/>
    <property type="match status" value="1"/>
</dbReference>
<dbReference type="PROSITE" id="PS51371">
    <property type="entry name" value="CBS"/>
    <property type="match status" value="1"/>
</dbReference>
<dbReference type="InterPro" id="IPR024002">
    <property type="entry name" value="For/NO2_transpt_CS"/>
</dbReference>
<dbReference type="PANTHER" id="PTHR30520">
    <property type="entry name" value="FORMATE TRANSPORTER-RELATED"/>
    <property type="match status" value="1"/>
</dbReference>
<dbReference type="NCBIfam" id="TIGR00790">
    <property type="entry name" value="fnt"/>
    <property type="match status" value="1"/>
</dbReference>
<name>A0ABT1MY68_9GAMM</name>
<comment type="caution">
    <text evidence="10">The sequence shown here is derived from an EMBL/GenBank/DDBJ whole genome shotgun (WGS) entry which is preliminary data.</text>
</comment>
<evidence type="ECO:0000259" key="9">
    <source>
        <dbReference type="PROSITE" id="PS51371"/>
    </source>
</evidence>
<feature type="transmembrane region" description="Helical" evidence="8">
    <location>
        <begin position="162"/>
        <end position="183"/>
    </location>
</feature>
<evidence type="ECO:0000256" key="7">
    <source>
        <dbReference type="PROSITE-ProRule" id="PRU00703"/>
    </source>
</evidence>
<dbReference type="InterPro" id="IPR023271">
    <property type="entry name" value="Aquaporin-like"/>
</dbReference>
<keyword evidence="11" id="KW-1185">Reference proteome</keyword>
<protein>
    <recommendedName>
        <fullName evidence="6">Formate transporter FocA</fullName>
    </recommendedName>
</protein>
<dbReference type="SMART" id="SM00116">
    <property type="entry name" value="CBS"/>
    <property type="match status" value="1"/>
</dbReference>
<accession>A0ABT1MY68</accession>
<dbReference type="EMBL" id="JANEYT010000007">
    <property type="protein sequence ID" value="MCQ1057438.1"/>
    <property type="molecule type" value="Genomic_DNA"/>
</dbReference>
<dbReference type="Pfam" id="PF00571">
    <property type="entry name" value="CBS"/>
    <property type="match status" value="1"/>
</dbReference>
<feature type="transmembrane region" description="Helical" evidence="8">
    <location>
        <begin position="37"/>
        <end position="57"/>
    </location>
</feature>
<evidence type="ECO:0000256" key="2">
    <source>
        <dbReference type="ARBA" id="ARBA00022692"/>
    </source>
</evidence>
<dbReference type="InterPro" id="IPR023999">
    <property type="entry name" value="Formate_transptr_FocA"/>
</dbReference>
<evidence type="ECO:0000256" key="1">
    <source>
        <dbReference type="ARBA" id="ARBA00004141"/>
    </source>
</evidence>
<comment type="similarity">
    <text evidence="5">Belongs to the FNT transporter (TC 1.A.16) family.</text>
</comment>
<dbReference type="InterPro" id="IPR000292">
    <property type="entry name" value="For/NO2_transpt"/>
</dbReference>
<gene>
    <name evidence="10" type="primary">focA</name>
    <name evidence="10" type="ORF">NHN17_05035</name>
</gene>
<dbReference type="Proteomes" id="UP001524460">
    <property type="component" value="Unassembled WGS sequence"/>
</dbReference>
<dbReference type="Gene3D" id="3.10.580.10">
    <property type="entry name" value="CBS-domain"/>
    <property type="match status" value="1"/>
</dbReference>
<evidence type="ECO:0000256" key="5">
    <source>
        <dbReference type="ARBA" id="ARBA00049660"/>
    </source>
</evidence>
<feature type="transmembrane region" description="Helical" evidence="8">
    <location>
        <begin position="77"/>
        <end position="98"/>
    </location>
</feature>
<evidence type="ECO:0000256" key="8">
    <source>
        <dbReference type="SAM" id="Phobius"/>
    </source>
</evidence>
<feature type="transmembrane region" description="Helical" evidence="8">
    <location>
        <begin position="190"/>
        <end position="209"/>
    </location>
</feature>
<proteinExistence type="inferred from homology"/>
<dbReference type="PROSITE" id="PS01006">
    <property type="entry name" value="FORMATE_NITRITE_TP_2"/>
    <property type="match status" value="1"/>
</dbReference>
<comment type="subcellular location">
    <subcellularLocation>
        <location evidence="1">Membrane</location>
        <topology evidence="1">Multi-pass membrane protein</topology>
    </subcellularLocation>
</comment>
<sequence length="482" mass="52736">MNNVDSSNNQLFSPKEMMAEAEKFALSKAKKTSGMTLGLAIMAGAFIGLAFVFYITVTTGSATTGWGLSRLVGGMVFSMGLILIVLCGGELFTSSVLSSISWANRQITLRKMLSLWAKVYIGNFIGAMFMLLLISAAGMFMLNNGQWGMNALNIAQHKLHHTPIQAFSLGVLCNLLVCLAIWMTFSSANALSKAMIMVLPVSMFVSSGFEHSVANMFMVPLGITIQNFAPEQFWQMISASPEQYSDLNIPTFLMANLLPVTLGNIVGGAVLVGLTNWCIFRRPELKAANIRAITQSLDIASVKEADMLSHLTIKDITDPQPLTLSADMLIPTAIDMMTTANVSGAPVCDIQGRLVGFLSMYDVMKELWYRDYQPNQETKVVDLMKQDVIAVNTKDRLVDVVEFLCIDKEQLYPTSAMGIATSTTALSLEDRVKALQVSKPRILPVLDNGQFVGTVTREGVMAELRNIYQDAKTQTVSRLEVV</sequence>
<feature type="transmembrane region" description="Helical" evidence="8">
    <location>
        <begin position="119"/>
        <end position="142"/>
    </location>
</feature>
<keyword evidence="7" id="KW-0129">CBS domain</keyword>
<dbReference type="Pfam" id="PF01226">
    <property type="entry name" value="Form_Nir_trans"/>
    <property type="match status" value="1"/>
</dbReference>
<dbReference type="SUPFAM" id="SSF54631">
    <property type="entry name" value="CBS-domain pair"/>
    <property type="match status" value="1"/>
</dbReference>
<feature type="transmembrane region" description="Helical" evidence="8">
    <location>
        <begin position="257"/>
        <end position="280"/>
    </location>
</feature>
<keyword evidence="4 8" id="KW-0472">Membrane</keyword>
<dbReference type="InterPro" id="IPR046342">
    <property type="entry name" value="CBS_dom_sf"/>
</dbReference>
<evidence type="ECO:0000256" key="6">
    <source>
        <dbReference type="NCBIfam" id="TIGR04060"/>
    </source>
</evidence>
<feature type="domain" description="CBS" evidence="9">
    <location>
        <begin position="317"/>
        <end position="377"/>
    </location>
</feature>
<dbReference type="RefSeq" id="WP_255041040.1">
    <property type="nucleotide sequence ID" value="NZ_JANEYT010000007.1"/>
</dbReference>
<dbReference type="PANTHER" id="PTHR30520:SF6">
    <property type="entry name" value="FORMATE_NITRATE FAMILY TRANSPORTER (EUROFUNG)"/>
    <property type="match status" value="1"/>
</dbReference>
<evidence type="ECO:0000256" key="4">
    <source>
        <dbReference type="ARBA" id="ARBA00023136"/>
    </source>
</evidence>
<dbReference type="NCBIfam" id="TIGR04060">
    <property type="entry name" value="formate_focA"/>
    <property type="match status" value="1"/>
</dbReference>
<evidence type="ECO:0000313" key="11">
    <source>
        <dbReference type="Proteomes" id="UP001524460"/>
    </source>
</evidence>
<organism evidence="10 11">
    <name type="scientific">Photobacterium pectinilyticum</name>
    <dbReference type="NCBI Taxonomy" id="2906793"/>
    <lineage>
        <taxon>Bacteria</taxon>
        <taxon>Pseudomonadati</taxon>
        <taxon>Pseudomonadota</taxon>
        <taxon>Gammaproteobacteria</taxon>
        <taxon>Vibrionales</taxon>
        <taxon>Vibrionaceae</taxon>
        <taxon>Photobacterium</taxon>
    </lineage>
</organism>
<dbReference type="InterPro" id="IPR000644">
    <property type="entry name" value="CBS_dom"/>
</dbReference>